<evidence type="ECO:0000313" key="4">
    <source>
        <dbReference type="EMBL" id="THG95675.1"/>
    </source>
</evidence>
<evidence type="ECO:0000313" key="5">
    <source>
        <dbReference type="Proteomes" id="UP000308199"/>
    </source>
</evidence>
<comment type="caution">
    <text evidence="4">The sequence shown here is derived from an EMBL/GenBank/DDBJ whole genome shotgun (WGS) entry which is preliminary data.</text>
</comment>
<accession>A0A4S4KCC8</accession>
<dbReference type="Pfam" id="PF00098">
    <property type="entry name" value="zf-CCHC"/>
    <property type="match status" value="1"/>
</dbReference>
<feature type="domain" description="CCHC-type" evidence="3">
    <location>
        <begin position="233"/>
        <end position="248"/>
    </location>
</feature>
<dbReference type="Pfam" id="PF03732">
    <property type="entry name" value="Retrotrans_gag"/>
    <property type="match status" value="1"/>
</dbReference>
<keyword evidence="2" id="KW-0479">Metal-binding</keyword>
<dbReference type="SMART" id="SM00343">
    <property type="entry name" value="ZnF_C2HC"/>
    <property type="match status" value="1"/>
</dbReference>
<organism evidence="4 5">
    <name type="scientific">Phellinidium pouzarii</name>
    <dbReference type="NCBI Taxonomy" id="167371"/>
    <lineage>
        <taxon>Eukaryota</taxon>
        <taxon>Fungi</taxon>
        <taxon>Dikarya</taxon>
        <taxon>Basidiomycota</taxon>
        <taxon>Agaricomycotina</taxon>
        <taxon>Agaricomycetes</taxon>
        <taxon>Hymenochaetales</taxon>
        <taxon>Hymenochaetaceae</taxon>
        <taxon>Phellinidium</taxon>
    </lineage>
</organism>
<dbReference type="SUPFAM" id="SSF57756">
    <property type="entry name" value="Retrovirus zinc finger-like domains"/>
    <property type="match status" value="1"/>
</dbReference>
<reference evidence="4 5" key="1">
    <citation type="submission" date="2019-02" db="EMBL/GenBank/DDBJ databases">
        <title>Genome sequencing of the rare red list fungi Phellinidium pouzarii.</title>
        <authorList>
            <person name="Buettner E."/>
            <person name="Kellner H."/>
        </authorList>
    </citation>
    <scope>NUCLEOTIDE SEQUENCE [LARGE SCALE GENOMIC DNA]</scope>
    <source>
        <strain evidence="4 5">DSM 108285</strain>
    </source>
</reference>
<dbReference type="GO" id="GO:0006397">
    <property type="term" value="P:mRNA processing"/>
    <property type="evidence" value="ECO:0007669"/>
    <property type="project" value="UniProtKB-KW"/>
</dbReference>
<keyword evidence="2" id="KW-0862">Zinc</keyword>
<keyword evidence="5" id="KW-1185">Reference proteome</keyword>
<dbReference type="Proteomes" id="UP000308199">
    <property type="component" value="Unassembled WGS sequence"/>
</dbReference>
<dbReference type="AlphaFoldDB" id="A0A4S4KCC8"/>
<keyword evidence="2" id="KW-0863">Zinc-finger</keyword>
<dbReference type="Gene3D" id="4.10.60.10">
    <property type="entry name" value="Zinc finger, CCHC-type"/>
    <property type="match status" value="1"/>
</dbReference>
<dbReference type="OrthoDB" id="3863715at2759"/>
<dbReference type="EMBL" id="SGPK01000949">
    <property type="protein sequence ID" value="THG95675.1"/>
    <property type="molecule type" value="Genomic_DNA"/>
</dbReference>
<evidence type="ECO:0000256" key="2">
    <source>
        <dbReference type="PROSITE-ProRule" id="PRU00047"/>
    </source>
</evidence>
<evidence type="ECO:0000259" key="3">
    <source>
        <dbReference type="PROSITE" id="PS50158"/>
    </source>
</evidence>
<dbReference type="InterPro" id="IPR036875">
    <property type="entry name" value="Znf_CCHC_sf"/>
</dbReference>
<proteinExistence type="predicted"/>
<keyword evidence="1" id="KW-0507">mRNA processing</keyword>
<gene>
    <name evidence="4" type="ORF">EW145_g7914</name>
</gene>
<evidence type="ECO:0000256" key="1">
    <source>
        <dbReference type="ARBA" id="ARBA00022664"/>
    </source>
</evidence>
<dbReference type="InterPro" id="IPR001878">
    <property type="entry name" value="Znf_CCHC"/>
</dbReference>
<dbReference type="GO" id="GO:0003676">
    <property type="term" value="F:nucleic acid binding"/>
    <property type="evidence" value="ECO:0007669"/>
    <property type="project" value="InterPro"/>
</dbReference>
<sequence length="309" mass="34119">MAHFTQQEMMDMATAIALAMQQVGNINPAPAPAPPPAPPPSSKITTAKPCEYTGGADYLDFKREILFILSYLKGGHAATWAENYVDSRTIAGMMTLTVTFNDFMMEFAQAFDDPNQVEKAMGKFQTFVQGKLTADEFFASFEILALDVKVVMGVMHSSPVPTTYNGWKAKAIQVDQVEQQIGHVMKAHNPQQVPLNSAAQQTRDWQGVAPGTHPGMGIPMDVSINNACHNQACYKCGQVGHFIRDCPNGRQIIWSVIAALEPEDRLAFAEELGAMKESDFMVEEAEVEVRTMPVELEEIVENVDFLWAQ</sequence>
<dbReference type="InterPro" id="IPR005162">
    <property type="entry name" value="Retrotrans_gag_dom"/>
</dbReference>
<name>A0A4S4KCC8_9AGAM</name>
<protein>
    <recommendedName>
        <fullName evidence="3">CCHC-type domain-containing protein</fullName>
    </recommendedName>
</protein>
<dbReference type="GO" id="GO:0008270">
    <property type="term" value="F:zinc ion binding"/>
    <property type="evidence" value="ECO:0007669"/>
    <property type="project" value="UniProtKB-KW"/>
</dbReference>
<dbReference type="PROSITE" id="PS50158">
    <property type="entry name" value="ZF_CCHC"/>
    <property type="match status" value="1"/>
</dbReference>